<sequence length="78" mass="8388">MKLLTVLLLIPLALTAQTSFSEDINLAYTNAMKGIHYAVANIPEKKNSISKELIDADKMVAKVKLSKEIGGVSVESIG</sequence>
<reference evidence="1" key="1">
    <citation type="submission" date="2018-06" db="EMBL/GenBank/DDBJ databases">
        <authorList>
            <person name="Zhirakovskaya E."/>
        </authorList>
    </citation>
    <scope>NUCLEOTIDE SEQUENCE</scope>
</reference>
<feature type="non-terminal residue" evidence="1">
    <location>
        <position position="78"/>
    </location>
</feature>
<accession>A0A3B1C0L7</accession>
<protein>
    <submittedName>
        <fullName evidence="1">Uncharacterized protein</fullName>
    </submittedName>
</protein>
<evidence type="ECO:0000313" key="1">
    <source>
        <dbReference type="EMBL" id="VAX20301.1"/>
    </source>
</evidence>
<name>A0A3B1C0L7_9ZZZZ</name>
<proteinExistence type="predicted"/>
<gene>
    <name evidence="1" type="ORF">MNBD_IGNAVI01-137</name>
</gene>
<organism evidence="1">
    <name type="scientific">hydrothermal vent metagenome</name>
    <dbReference type="NCBI Taxonomy" id="652676"/>
    <lineage>
        <taxon>unclassified sequences</taxon>
        <taxon>metagenomes</taxon>
        <taxon>ecological metagenomes</taxon>
    </lineage>
</organism>
<dbReference type="EMBL" id="UOGD01000163">
    <property type="protein sequence ID" value="VAX20301.1"/>
    <property type="molecule type" value="Genomic_DNA"/>
</dbReference>
<dbReference type="AlphaFoldDB" id="A0A3B1C0L7"/>